<accession>A0A9D4UKN0</accession>
<evidence type="ECO:0000313" key="1">
    <source>
        <dbReference type="EMBL" id="KAI5069482.1"/>
    </source>
</evidence>
<evidence type="ECO:0000313" key="2">
    <source>
        <dbReference type="Proteomes" id="UP000886520"/>
    </source>
</evidence>
<proteinExistence type="predicted"/>
<reference evidence="1" key="1">
    <citation type="submission" date="2021-01" db="EMBL/GenBank/DDBJ databases">
        <title>Adiantum capillus-veneris genome.</title>
        <authorList>
            <person name="Fang Y."/>
            <person name="Liao Q."/>
        </authorList>
    </citation>
    <scope>NUCLEOTIDE SEQUENCE</scope>
    <source>
        <strain evidence="1">H3</strain>
        <tissue evidence="1">Leaf</tissue>
    </source>
</reference>
<comment type="caution">
    <text evidence="1">The sequence shown here is derived from an EMBL/GenBank/DDBJ whole genome shotgun (WGS) entry which is preliminary data.</text>
</comment>
<protein>
    <submittedName>
        <fullName evidence="1">Uncharacterized protein</fullName>
    </submittedName>
</protein>
<dbReference type="EMBL" id="JABFUD020000015">
    <property type="protein sequence ID" value="KAI5069482.1"/>
    <property type="molecule type" value="Genomic_DNA"/>
</dbReference>
<sequence>MLAPGALRCVIACLRRLLERAPPTRSCQAPCFKTSLAMIDHWLRCCTGGRPSSRSRILVALRLRISQ</sequence>
<dbReference type="Proteomes" id="UP000886520">
    <property type="component" value="Chromosome 15"/>
</dbReference>
<keyword evidence="2" id="KW-1185">Reference proteome</keyword>
<organism evidence="1 2">
    <name type="scientific">Adiantum capillus-veneris</name>
    <name type="common">Maidenhair fern</name>
    <dbReference type="NCBI Taxonomy" id="13818"/>
    <lineage>
        <taxon>Eukaryota</taxon>
        <taxon>Viridiplantae</taxon>
        <taxon>Streptophyta</taxon>
        <taxon>Embryophyta</taxon>
        <taxon>Tracheophyta</taxon>
        <taxon>Polypodiopsida</taxon>
        <taxon>Polypodiidae</taxon>
        <taxon>Polypodiales</taxon>
        <taxon>Pteridineae</taxon>
        <taxon>Pteridaceae</taxon>
        <taxon>Vittarioideae</taxon>
        <taxon>Adiantum</taxon>
    </lineage>
</organism>
<gene>
    <name evidence="1" type="ORF">GOP47_0015783</name>
</gene>
<dbReference type="AlphaFoldDB" id="A0A9D4UKN0"/>
<name>A0A9D4UKN0_ADICA</name>